<sequence>MSKKIKRSNEATEIKNGIRDQLTYIKNSCKLFDSGYKEEAIRIGGAINVLLENRPRSNSQGLLRRITSPIQLLSSISSKQNINTERLLVLKNKNISEVKHKIELLKEDIKLKKQFLLSFILDSNEWYFFAFDNEHNEISCLLSNLINHLNLKRGGKLLIGNWVNLYTNDDKTIQPIGKRIVIQHLNALLNHDAEYITGLYFPMIDSIFDPKAPILSNSETRFVDISCWLDEIIFSIMDDTREYHLLTRKELIDSARDQDGGGHYDLQLDIMGYYKSKYGEKIMEENGKDITTANFHLIMLRQLGYEILNSPSINEAL</sequence>
<dbReference type="OrthoDB" id="1551235at2"/>
<keyword evidence="2" id="KW-1185">Reference proteome</keyword>
<reference evidence="1 2" key="1">
    <citation type="submission" date="2015-11" db="EMBL/GenBank/DDBJ databases">
        <title>Genomic analysis of 38 Legionella species identifies large and diverse effector repertoires.</title>
        <authorList>
            <person name="Burstein D."/>
            <person name="Amaro F."/>
            <person name="Zusman T."/>
            <person name="Lifshitz Z."/>
            <person name="Cohen O."/>
            <person name="Gilbert J.A."/>
            <person name="Pupko T."/>
            <person name="Shuman H.A."/>
            <person name="Segal G."/>
        </authorList>
    </citation>
    <scope>NUCLEOTIDE SEQUENCE [LARGE SCALE GENOMIC DNA]</scope>
    <source>
        <strain evidence="1 2">ATCC 49506</strain>
    </source>
</reference>
<dbReference type="AlphaFoldDB" id="A0A0W0WLN0"/>
<organism evidence="1 2">
    <name type="scientific">Legionella nautarum</name>
    <dbReference type="NCBI Taxonomy" id="45070"/>
    <lineage>
        <taxon>Bacteria</taxon>
        <taxon>Pseudomonadati</taxon>
        <taxon>Pseudomonadota</taxon>
        <taxon>Gammaproteobacteria</taxon>
        <taxon>Legionellales</taxon>
        <taxon>Legionellaceae</taxon>
        <taxon>Legionella</taxon>
    </lineage>
</organism>
<comment type="caution">
    <text evidence="1">The sequence shown here is derived from an EMBL/GenBank/DDBJ whole genome shotgun (WGS) entry which is preliminary data.</text>
</comment>
<evidence type="ECO:0000313" key="2">
    <source>
        <dbReference type="Proteomes" id="UP000054725"/>
    </source>
</evidence>
<protein>
    <submittedName>
        <fullName evidence="1">Uncharacterized protein</fullName>
    </submittedName>
</protein>
<accession>A0A0W0WLN0</accession>
<dbReference type="PATRIC" id="fig|45070.6.peg.3049"/>
<dbReference type="RefSeq" id="WP_058505849.1">
    <property type="nucleotide sequence ID" value="NZ_CAAAIF010000003.1"/>
</dbReference>
<dbReference type="Proteomes" id="UP000054725">
    <property type="component" value="Unassembled WGS sequence"/>
</dbReference>
<dbReference type="EMBL" id="LNYO01000024">
    <property type="protein sequence ID" value="KTD33243.1"/>
    <property type="molecule type" value="Genomic_DNA"/>
</dbReference>
<evidence type="ECO:0000313" key="1">
    <source>
        <dbReference type="EMBL" id="KTD33243.1"/>
    </source>
</evidence>
<name>A0A0W0WLN0_9GAMM</name>
<gene>
    <name evidence="1" type="ORF">Lnau_2891</name>
</gene>
<proteinExistence type="predicted"/>